<proteinExistence type="predicted"/>
<feature type="coiled-coil region" evidence="1">
    <location>
        <begin position="129"/>
        <end position="156"/>
    </location>
</feature>
<comment type="caution">
    <text evidence="3">The sequence shown here is derived from an EMBL/GenBank/DDBJ whole genome shotgun (WGS) entry which is preliminary data.</text>
</comment>
<organism evidence="3 4">
    <name type="scientific">Aromia moschata</name>
    <dbReference type="NCBI Taxonomy" id="1265417"/>
    <lineage>
        <taxon>Eukaryota</taxon>
        <taxon>Metazoa</taxon>
        <taxon>Ecdysozoa</taxon>
        <taxon>Arthropoda</taxon>
        <taxon>Hexapoda</taxon>
        <taxon>Insecta</taxon>
        <taxon>Pterygota</taxon>
        <taxon>Neoptera</taxon>
        <taxon>Endopterygota</taxon>
        <taxon>Coleoptera</taxon>
        <taxon>Polyphaga</taxon>
        <taxon>Cucujiformia</taxon>
        <taxon>Chrysomeloidea</taxon>
        <taxon>Cerambycidae</taxon>
        <taxon>Cerambycinae</taxon>
        <taxon>Callichromatini</taxon>
        <taxon>Aromia</taxon>
    </lineage>
</organism>
<keyword evidence="1" id="KW-0175">Coiled coil</keyword>
<evidence type="ECO:0000313" key="4">
    <source>
        <dbReference type="Proteomes" id="UP001162162"/>
    </source>
</evidence>
<evidence type="ECO:0000313" key="3">
    <source>
        <dbReference type="EMBL" id="KAJ8950565.1"/>
    </source>
</evidence>
<accession>A0AAV8YH91</accession>
<protein>
    <submittedName>
        <fullName evidence="3">Uncharacterized protein</fullName>
    </submittedName>
</protein>
<sequence>MEVENIFYELFKLTAERFFLFRSDGSTLPEGGIDLDISRPSTSFVTKVSKEFIKRSWQRYMPAICRTPMFSEARKELSLSLFGSTQSSTTSPAKKKRKGNTSTDSEGLTGSPKRRRKFLRTSDNYAVSLRKLTKQVGDLREENKKVKQELKVSKARSKWLSDKVDHLKDVIKELVDINLISEDALSDLDKTYCNIPYELILLLFYNT</sequence>
<name>A0AAV8YH91_9CUCU</name>
<evidence type="ECO:0000256" key="2">
    <source>
        <dbReference type="SAM" id="MobiDB-lite"/>
    </source>
</evidence>
<keyword evidence="4" id="KW-1185">Reference proteome</keyword>
<dbReference type="Proteomes" id="UP001162162">
    <property type="component" value="Unassembled WGS sequence"/>
</dbReference>
<reference evidence="3" key="1">
    <citation type="journal article" date="2023" name="Insect Mol. Biol.">
        <title>Genome sequencing provides insights into the evolution of gene families encoding plant cell wall-degrading enzymes in longhorned beetles.</title>
        <authorList>
            <person name="Shin N.R."/>
            <person name="Okamura Y."/>
            <person name="Kirsch R."/>
            <person name="Pauchet Y."/>
        </authorList>
    </citation>
    <scope>NUCLEOTIDE SEQUENCE</scope>
    <source>
        <strain evidence="3">AMC_N1</strain>
    </source>
</reference>
<feature type="compositionally biased region" description="Polar residues" evidence="2">
    <location>
        <begin position="83"/>
        <end position="92"/>
    </location>
</feature>
<evidence type="ECO:0000256" key="1">
    <source>
        <dbReference type="SAM" id="Coils"/>
    </source>
</evidence>
<dbReference type="EMBL" id="JAPWTK010000098">
    <property type="protein sequence ID" value="KAJ8950565.1"/>
    <property type="molecule type" value="Genomic_DNA"/>
</dbReference>
<feature type="region of interest" description="Disordered" evidence="2">
    <location>
        <begin position="83"/>
        <end position="113"/>
    </location>
</feature>
<dbReference type="AlphaFoldDB" id="A0AAV8YH91"/>
<gene>
    <name evidence="3" type="ORF">NQ318_015698</name>
</gene>